<feature type="region of interest" description="Disordered" evidence="2">
    <location>
        <begin position="1631"/>
        <end position="1657"/>
    </location>
</feature>
<dbReference type="InterPro" id="IPR008984">
    <property type="entry name" value="SMAD_FHA_dom_sf"/>
</dbReference>
<feature type="region of interest" description="Disordered" evidence="2">
    <location>
        <begin position="1071"/>
        <end position="1212"/>
    </location>
</feature>
<feature type="compositionally biased region" description="Pro residues" evidence="2">
    <location>
        <begin position="1545"/>
        <end position="1561"/>
    </location>
</feature>
<feature type="compositionally biased region" description="Polar residues" evidence="2">
    <location>
        <begin position="1176"/>
        <end position="1189"/>
    </location>
</feature>
<dbReference type="EMBL" id="JBJQND010000003">
    <property type="protein sequence ID" value="KAL3881490.1"/>
    <property type="molecule type" value="Genomic_DNA"/>
</dbReference>
<dbReference type="PANTHER" id="PTHR10398">
    <property type="entry name" value="AFADIN"/>
    <property type="match status" value="1"/>
</dbReference>
<dbReference type="CDD" id="cd22711">
    <property type="entry name" value="FHA_AFDN"/>
    <property type="match status" value="1"/>
</dbReference>
<dbReference type="Gene3D" id="3.10.20.90">
    <property type="entry name" value="Phosphatidylinositol 3-kinase Catalytic Subunit, Chain A, domain 1"/>
    <property type="match status" value="2"/>
</dbReference>
<dbReference type="PROSITE" id="PS50106">
    <property type="entry name" value="PDZ"/>
    <property type="match status" value="1"/>
</dbReference>
<feature type="region of interest" description="Disordered" evidence="2">
    <location>
        <begin position="1739"/>
        <end position="1758"/>
    </location>
</feature>
<evidence type="ECO:0000256" key="2">
    <source>
        <dbReference type="SAM" id="MobiDB-lite"/>
    </source>
</evidence>
<dbReference type="SMART" id="SM01132">
    <property type="entry name" value="DIL"/>
    <property type="match status" value="1"/>
</dbReference>
<feature type="region of interest" description="Disordered" evidence="2">
    <location>
        <begin position="2204"/>
        <end position="2231"/>
    </location>
</feature>
<feature type="domain" description="Dilute" evidence="5">
    <location>
        <begin position="610"/>
        <end position="864"/>
    </location>
</feature>
<feature type="compositionally biased region" description="Polar residues" evidence="2">
    <location>
        <begin position="2086"/>
        <end position="2096"/>
    </location>
</feature>
<dbReference type="InterPro" id="IPR036034">
    <property type="entry name" value="PDZ_sf"/>
</dbReference>
<dbReference type="Gene3D" id="2.30.42.10">
    <property type="match status" value="1"/>
</dbReference>
<dbReference type="Pfam" id="PF01843">
    <property type="entry name" value="DIL"/>
    <property type="match status" value="1"/>
</dbReference>
<dbReference type="PANTHER" id="PTHR10398:SF2">
    <property type="entry name" value="AFADIN"/>
    <property type="match status" value="1"/>
</dbReference>
<dbReference type="CDD" id="cd15471">
    <property type="entry name" value="Myo5p-like_CBD_afadin"/>
    <property type="match status" value="1"/>
</dbReference>
<protein>
    <recommendedName>
        <fullName evidence="8">Afadin</fullName>
    </recommendedName>
</protein>
<dbReference type="Gene3D" id="2.60.200.20">
    <property type="match status" value="1"/>
</dbReference>
<feature type="region of interest" description="Disordered" evidence="2">
    <location>
        <begin position="1798"/>
        <end position="1820"/>
    </location>
</feature>
<gene>
    <name evidence="6" type="ORF">ACJMK2_027922</name>
</gene>
<dbReference type="InterPro" id="IPR000253">
    <property type="entry name" value="FHA_dom"/>
</dbReference>
<feature type="compositionally biased region" description="Polar residues" evidence="2">
    <location>
        <begin position="514"/>
        <end position="524"/>
    </location>
</feature>
<dbReference type="CDD" id="cd06789">
    <property type="entry name" value="PDZ_AFDN-like"/>
    <property type="match status" value="1"/>
</dbReference>
<dbReference type="InterPro" id="IPR028842">
    <property type="entry name" value="Afadin"/>
</dbReference>
<dbReference type="FunFam" id="2.30.42.10:FF:000032">
    <property type="entry name" value="Afadin isoform A"/>
    <property type="match status" value="1"/>
</dbReference>
<feature type="compositionally biased region" description="Polar residues" evidence="2">
    <location>
        <begin position="1379"/>
        <end position="1394"/>
    </location>
</feature>
<feature type="compositionally biased region" description="Basic and acidic residues" evidence="2">
    <location>
        <begin position="1259"/>
        <end position="1281"/>
    </location>
</feature>
<feature type="region of interest" description="Disordered" evidence="2">
    <location>
        <begin position="1259"/>
        <end position="1394"/>
    </location>
</feature>
<feature type="region of interest" description="Disordered" evidence="2">
    <location>
        <begin position="2126"/>
        <end position="2145"/>
    </location>
</feature>
<feature type="region of interest" description="Disordered" evidence="2">
    <location>
        <begin position="1541"/>
        <end position="1575"/>
    </location>
</feature>
<feature type="region of interest" description="Disordered" evidence="2">
    <location>
        <begin position="137"/>
        <end position="172"/>
    </location>
</feature>
<feature type="region of interest" description="Disordered" evidence="2">
    <location>
        <begin position="329"/>
        <end position="354"/>
    </location>
</feature>
<keyword evidence="7" id="KW-1185">Reference proteome</keyword>
<dbReference type="Pfam" id="PF00595">
    <property type="entry name" value="PDZ"/>
    <property type="match status" value="1"/>
</dbReference>
<feature type="compositionally biased region" description="Basic and acidic residues" evidence="2">
    <location>
        <begin position="1124"/>
        <end position="1140"/>
    </location>
</feature>
<reference evidence="6 7" key="1">
    <citation type="submission" date="2024-11" db="EMBL/GenBank/DDBJ databases">
        <title>Chromosome-level genome assembly of the freshwater bivalve Anodonta woodiana.</title>
        <authorList>
            <person name="Chen X."/>
        </authorList>
    </citation>
    <scope>NUCLEOTIDE SEQUENCE [LARGE SCALE GENOMIC DNA]</scope>
    <source>
        <strain evidence="6">MN2024</strain>
        <tissue evidence="6">Gills</tissue>
    </source>
</reference>
<dbReference type="Pfam" id="PF00788">
    <property type="entry name" value="RA"/>
    <property type="match status" value="2"/>
</dbReference>
<feature type="domain" description="Ras-associating" evidence="4">
    <location>
        <begin position="219"/>
        <end position="322"/>
    </location>
</feature>
<feature type="region of interest" description="Disordered" evidence="2">
    <location>
        <begin position="2055"/>
        <end position="2113"/>
    </location>
</feature>
<proteinExistence type="predicted"/>
<feature type="compositionally biased region" description="Basic residues" evidence="2">
    <location>
        <begin position="142"/>
        <end position="154"/>
    </location>
</feature>
<evidence type="ECO:0000313" key="6">
    <source>
        <dbReference type="EMBL" id="KAL3881490.1"/>
    </source>
</evidence>
<evidence type="ECO:0008006" key="8">
    <source>
        <dbReference type="Google" id="ProtNLM"/>
    </source>
</evidence>
<dbReference type="CDD" id="cd01781">
    <property type="entry name" value="RA2_Afadin"/>
    <property type="match status" value="1"/>
</dbReference>
<feature type="region of interest" description="Disordered" evidence="2">
    <location>
        <begin position="1864"/>
        <end position="1981"/>
    </location>
</feature>
<accession>A0ABD3X6W7</accession>
<feature type="compositionally biased region" description="Basic and acidic residues" evidence="2">
    <location>
        <begin position="525"/>
        <end position="538"/>
    </location>
</feature>
<feature type="compositionally biased region" description="Polar residues" evidence="2">
    <location>
        <begin position="2069"/>
        <end position="2078"/>
    </location>
</feature>
<dbReference type="InterPro" id="IPR037977">
    <property type="entry name" value="CBD_Afadin"/>
</dbReference>
<feature type="domain" description="PDZ" evidence="3">
    <location>
        <begin position="972"/>
        <end position="1057"/>
    </location>
</feature>
<evidence type="ECO:0000259" key="5">
    <source>
        <dbReference type="PROSITE" id="PS51126"/>
    </source>
</evidence>
<dbReference type="SUPFAM" id="SSF54236">
    <property type="entry name" value="Ubiquitin-like"/>
    <property type="match status" value="2"/>
</dbReference>
<evidence type="ECO:0000256" key="1">
    <source>
        <dbReference type="ARBA" id="ARBA00022889"/>
    </source>
</evidence>
<dbReference type="InterPro" id="IPR001478">
    <property type="entry name" value="PDZ"/>
</dbReference>
<dbReference type="InterPro" id="IPR000159">
    <property type="entry name" value="RA_dom"/>
</dbReference>
<evidence type="ECO:0000259" key="4">
    <source>
        <dbReference type="PROSITE" id="PS50200"/>
    </source>
</evidence>
<feature type="domain" description="Ras-associating" evidence="4">
    <location>
        <begin position="39"/>
        <end position="133"/>
    </location>
</feature>
<dbReference type="CDD" id="cd01782">
    <property type="entry name" value="RA1_Afadin"/>
    <property type="match status" value="1"/>
</dbReference>
<dbReference type="GO" id="GO:0007155">
    <property type="term" value="P:cell adhesion"/>
    <property type="evidence" value="ECO:0007669"/>
    <property type="project" value="UniProtKB-KW"/>
</dbReference>
<dbReference type="Proteomes" id="UP001634394">
    <property type="component" value="Unassembled WGS sequence"/>
</dbReference>
<feature type="compositionally biased region" description="Basic and acidic residues" evidence="2">
    <location>
        <begin position="1190"/>
        <end position="1201"/>
    </location>
</feature>
<name>A0ABD3X6W7_SINWO</name>
<dbReference type="SUPFAM" id="SSF49879">
    <property type="entry name" value="SMAD/FHA domain"/>
    <property type="match status" value="1"/>
</dbReference>
<feature type="region of interest" description="Disordered" evidence="2">
    <location>
        <begin position="478"/>
        <end position="538"/>
    </location>
</feature>
<dbReference type="PROSITE" id="PS51126">
    <property type="entry name" value="DILUTE"/>
    <property type="match status" value="1"/>
</dbReference>
<organism evidence="6 7">
    <name type="scientific">Sinanodonta woodiana</name>
    <name type="common">Chinese pond mussel</name>
    <name type="synonym">Anodonta woodiana</name>
    <dbReference type="NCBI Taxonomy" id="1069815"/>
    <lineage>
        <taxon>Eukaryota</taxon>
        <taxon>Metazoa</taxon>
        <taxon>Spiralia</taxon>
        <taxon>Lophotrochozoa</taxon>
        <taxon>Mollusca</taxon>
        <taxon>Bivalvia</taxon>
        <taxon>Autobranchia</taxon>
        <taxon>Heteroconchia</taxon>
        <taxon>Palaeoheterodonta</taxon>
        <taxon>Unionida</taxon>
        <taxon>Unionoidea</taxon>
        <taxon>Unionidae</taxon>
        <taxon>Unioninae</taxon>
        <taxon>Sinanodonta</taxon>
    </lineage>
</organism>
<evidence type="ECO:0000259" key="3">
    <source>
        <dbReference type="PROSITE" id="PS50106"/>
    </source>
</evidence>
<feature type="compositionally biased region" description="Polar residues" evidence="2">
    <location>
        <begin position="1418"/>
        <end position="1428"/>
    </location>
</feature>
<feature type="compositionally biased region" description="Low complexity" evidence="2">
    <location>
        <begin position="1282"/>
        <end position="1292"/>
    </location>
</feature>
<evidence type="ECO:0000313" key="7">
    <source>
        <dbReference type="Proteomes" id="UP001634394"/>
    </source>
</evidence>
<dbReference type="PROSITE" id="PS50200">
    <property type="entry name" value="RA"/>
    <property type="match status" value="2"/>
</dbReference>
<dbReference type="SMART" id="SM00314">
    <property type="entry name" value="RA"/>
    <property type="match status" value="2"/>
</dbReference>
<dbReference type="SMART" id="SM00228">
    <property type="entry name" value="PDZ"/>
    <property type="match status" value="1"/>
</dbReference>
<feature type="region of interest" description="Disordered" evidence="2">
    <location>
        <begin position="1418"/>
        <end position="1456"/>
    </location>
</feature>
<keyword evidence="1" id="KW-0130">Cell adhesion</keyword>
<feature type="compositionally biased region" description="Basic and acidic residues" evidence="2">
    <location>
        <begin position="155"/>
        <end position="169"/>
    </location>
</feature>
<dbReference type="SUPFAM" id="SSF50156">
    <property type="entry name" value="PDZ domain-like"/>
    <property type="match status" value="1"/>
</dbReference>
<comment type="caution">
    <text evidence="6">The sequence shown here is derived from an EMBL/GenBank/DDBJ whole genome shotgun (WGS) entry which is preliminary data.</text>
</comment>
<dbReference type="InterPro" id="IPR029071">
    <property type="entry name" value="Ubiquitin-like_domsf"/>
</dbReference>
<dbReference type="Pfam" id="PF00498">
    <property type="entry name" value="FHA"/>
    <property type="match status" value="1"/>
</dbReference>
<sequence length="2231" mass="255904">MTETERIQDRNKLAQLIQQWNQDHYDLFELSAPNEAGEFHGVVRFYFQDQDKNVVTKCIRVASSATTRDVVEILMEKFRPDMRMLTESKYSLYEVHVNGEERKLFDDERPLYVQLSWGKDVREGRFLLKRDGQHMEAESQNFKRKLSKREKKEKRKQEKERKLNKENKENVQSVAEKLYNEVPDTSFTRSISNPEAVMRRRRQQKIEKKWAQFSKQNGQGGTLKIYGETLRPDVPYKTLLLSSTDTVTHVIKEAMEKYDMNDAEPDDFCLVQVLVPPGEREYHGGPIGEETVLKDEDCPLAIAMKHPPSKGVLIFQLKRRNADMIKPKYKRQRAVSHDDLRYTQDQQPTTPPNKLPFLVEFNPDGTENPKGKVHRLHLDVTEVGSEKTMSMSTSGQYLQLHGPNIQPRHCVIAHTGGIVTVTPTSRESEVYVNNQRIFETTLLQHGMVVKFGKMNAFRFIDPAFEEKQKKVDHIDSPAAYQYSSPGRAPETNFQINGHVETVPGGPHPQRQDSRPSVQDGSQKSSPRDMVRGDVGRGDVPKSYEELLPAALEFRDDKENEFLRAIILEANPSATQFKLSPTYTLYMAVRFCLSNMYQPEISPTDRAHKLTSLVNKIADMANQTIQDNRDNPASLAFWMANASEILHFLKQDHDIHPFSQESQEVLAEGVQMAFHHLVRCLQYDLQRTMPAFLDESDSVDEEDESRVRYNRNNPALSDVLDTLSSAMNLLRRCRVNAALTIQLFSQLFHFVNMWLFNTLIIEKRLQLCTRAWGIRLKRRLGRIEAWAEKQGLELAADCHLCRIIQAAHLLEAPKSNPDDIANISSTCFKLNSLQLKELLQSYIPELGEPPIPMNLVDRIVSVAQNMADDLIRAEGREVQLQEDPDLQLPFLLPEDGYSCDTIRGIPNGLGEFIEPAARAGLCRMIPQPQAPGVWTVYMAEDEGSIINETLRKERPTPEPRPQPSLPKEPEIVTVAFNKVKGSMGLSIVAAKGDGQRERGIYIKSVVPGGAAAIDGRLQAGDQLLEVDGKSLVGLTQEKAAELMTKTGQTVTLKVAKQGAIYHGLATLLSQPSPVMPRAANQKAGSPGIQPTTPNKQKPNEEGPPPYTGGNLENDRLRPNMPIQKQDIRSLPRDHPGLEKSKQSLRGPDSRSSPALNTPHMPQGLRAPPNGNLREPSGMQNQPLSNRPQQGNRRENHELDKAKSIPNLRMDISYDGPVEGYQQMRPAMSVGALQQQGNPNHDYYNQVPQTVDKRDMIDKSHDYENHPTVDPRLRQPETLRDNRSQSSPGQSMPPQLTPSLQIAKPVQQQLQPVDRVPQMSRHPGNFRDERPQSAYFGQQERPDSLGSRPKSVEINSDWQDRFGQGGFPGQQAPGLDRSFENRNGPNYSNIRPQPNYANQGEIQKLDINNQERQLNFYENTVPRQQSSTPPFHQLRRPPSEEKPRPYLAPKPKPNQPVIQPAEIPRTEVDHRQTQPHFYDVRIAQERPVQAPASQGFLVAPHQQAPPQQAPPQQSHYQNAGFQDPRMTVRGKFSPGHDKFNQFQGPGMPLPPVSDVPPELPPPPKMEDLRDEELPPLPPPPVIDYRLEQQFRNEQNRMMQQMDPDYSMHQPDHSYSNLPPQGYDPYNKFPNQISPNSIPNSHADYADRNTYPPNYHESLRQPSIQPAQTQIPLNPSHDYQNIEYPRSANRSFETQKQLSTGPNQQNLYETYDPRVQPQQPQPQKPIDRLSLHKAIKDQREVVVSPWDRDAKEKAQKDQEDTIARMRQSEISDLESKPYLTPQEQERLRKLKIELEFQKRVQEVSAKDDDDEDSDDDRFISRDRSLQSLQEDLVKARLRMNELEERHLFQELEREKERTNRLERRIEMFEKEREEQKARLQKRQERQQKENEERLRKQREEREKKRLQMEENKRLLIQEDERKNQLKMEEMQKRKEMEKKRLEEIQAQKEAEEAKAREEIRRQEEEYARQQLERQERERREQHREIRVNEERKRLEAMAAQNQNSQYSYQYANLPPQPAPVSMLDSRYMMNTSTLNSYAPPPPERGSSFSVANQRSISTSNIKPEAQTDSKFRSLNSATSGRGSMENIPTKKSVSFNTEVQTRESEPRSPIYPPYSSSQPVGVGLNRNFDQPGNNSLTNHNSIPQSPIKNNMNDVQYKTAENTPSVIGAQEVYRDPRTRIEAKMANQGRNTGPDRMSFRDKMKYFAAEAGETTPQGRTRASKAQRAIESQLQNGQ</sequence>
<dbReference type="InterPro" id="IPR002710">
    <property type="entry name" value="Dilute_dom"/>
</dbReference>